<reference evidence="3" key="1">
    <citation type="submission" date="2025-08" db="UniProtKB">
        <authorList>
            <consortium name="RefSeq"/>
        </authorList>
    </citation>
    <scope>IDENTIFICATION</scope>
    <source>
        <tissue evidence="3">Whole organism</tissue>
    </source>
</reference>
<dbReference type="Proteomes" id="UP000694843">
    <property type="component" value="Unplaced"/>
</dbReference>
<protein>
    <submittedName>
        <fullName evidence="3">Uncharacterized protein LOC108672346</fullName>
    </submittedName>
</protein>
<dbReference type="RefSeq" id="XP_018015481.1">
    <property type="nucleotide sequence ID" value="XM_018159992.2"/>
</dbReference>
<accession>A0A8B7NQX5</accession>
<organism evidence="2 3">
    <name type="scientific">Hyalella azteca</name>
    <name type="common">Amphipod</name>
    <dbReference type="NCBI Taxonomy" id="294128"/>
    <lineage>
        <taxon>Eukaryota</taxon>
        <taxon>Metazoa</taxon>
        <taxon>Ecdysozoa</taxon>
        <taxon>Arthropoda</taxon>
        <taxon>Crustacea</taxon>
        <taxon>Multicrustacea</taxon>
        <taxon>Malacostraca</taxon>
        <taxon>Eumalacostraca</taxon>
        <taxon>Peracarida</taxon>
        <taxon>Amphipoda</taxon>
        <taxon>Senticaudata</taxon>
        <taxon>Talitrida</taxon>
        <taxon>Talitroidea</taxon>
        <taxon>Hyalellidae</taxon>
        <taxon>Hyalella</taxon>
    </lineage>
</organism>
<evidence type="ECO:0000313" key="3">
    <source>
        <dbReference type="RefSeq" id="XP_018015481.1"/>
    </source>
</evidence>
<gene>
    <name evidence="3" type="primary">LOC108672346</name>
</gene>
<evidence type="ECO:0000313" key="2">
    <source>
        <dbReference type="Proteomes" id="UP000694843"/>
    </source>
</evidence>
<feature type="region of interest" description="Disordered" evidence="1">
    <location>
        <begin position="537"/>
        <end position="560"/>
    </location>
</feature>
<dbReference type="KEGG" id="hazt:108672346"/>
<sequence>MAESGSISTAGVAGSSSSPLESSLAEVNEQLVDTLQGLKELNAGLLKMKEQLRNMRVVAAEELLELSMLYNPALREVLAETYQASSHAHNSVAEIFSSANKKLDDLQIMNESTFESFKQCTDNINTVVDSSNEVRQPNMAVQPSPDDAPPMIPCAVEPSVVVQPTELHPANDDPCAVQEMEVDVDPVQGNECDVIRSVEPETLQPIADVNQINQPLKDVVTQVLPENNNGQSIASTIRHEVISRSEACVDPKTLVLESENLICRSDPEAIMVDSLNMNNEGLQGELLSPPSLVLDEQSHYVSSQALANNPCPDSSESHAQHALLPAKSVDLLHDPSAAWDLGHGAHLLAPYSIEEGATPFDKGEEKSAETEEFITSIPIDNNTAEVQASIPSEDGEKMDVELLSNTTTEVHSTELTERQSCPLLLGTLDEPGFLETVADENYTSGVNENRELHAVVQNNLLGEMKGDLSSEKHSVICDVTCETQISTSPRDENVAVASDTDRELRETVVHETSDYTSMTEIDAVSSQNMARLNTDRFSASDANPEEEAEDAGSPASRLHAIHLKDDNVDVLTREHEAINAPVLNNE</sequence>
<evidence type="ECO:0000256" key="1">
    <source>
        <dbReference type="SAM" id="MobiDB-lite"/>
    </source>
</evidence>
<proteinExistence type="predicted"/>
<dbReference type="AlphaFoldDB" id="A0A8B7NQX5"/>
<dbReference type="GeneID" id="108672346"/>
<keyword evidence="2" id="KW-1185">Reference proteome</keyword>
<name>A0A8B7NQX5_HYAAZ</name>